<accession>A0A9X4AQT6</accession>
<dbReference type="AlphaFoldDB" id="A0A9X4AQT6"/>
<dbReference type="RefSeq" id="WP_272458085.1">
    <property type="nucleotide sequence ID" value="NZ_JAGTJJ010000001.1"/>
</dbReference>
<keyword evidence="2" id="KW-1185">Reference proteome</keyword>
<protein>
    <submittedName>
        <fullName evidence="1">Uncharacterized protein</fullName>
    </submittedName>
</protein>
<comment type="caution">
    <text evidence="1">The sequence shown here is derived from an EMBL/GenBank/DDBJ whole genome shotgun (WGS) entry which is preliminary data.</text>
</comment>
<dbReference type="EMBL" id="JAGTJJ010000001">
    <property type="protein sequence ID" value="MDC3979415.1"/>
    <property type="molecule type" value="Genomic_DNA"/>
</dbReference>
<proteinExistence type="predicted"/>
<organism evidence="1 2">
    <name type="scientific">Polyangium jinanense</name>
    <dbReference type="NCBI Taxonomy" id="2829994"/>
    <lineage>
        <taxon>Bacteria</taxon>
        <taxon>Pseudomonadati</taxon>
        <taxon>Myxococcota</taxon>
        <taxon>Polyangia</taxon>
        <taxon>Polyangiales</taxon>
        <taxon>Polyangiaceae</taxon>
        <taxon>Polyangium</taxon>
    </lineage>
</organism>
<reference evidence="1 2" key="1">
    <citation type="submission" date="2021-04" db="EMBL/GenBank/DDBJ databases">
        <title>Genome analysis of Polyangium sp.</title>
        <authorList>
            <person name="Li Y."/>
            <person name="Wang J."/>
        </authorList>
    </citation>
    <scope>NUCLEOTIDE SEQUENCE [LARGE SCALE GENOMIC DNA]</scope>
    <source>
        <strain evidence="1 2">SDU14</strain>
    </source>
</reference>
<name>A0A9X4AQT6_9BACT</name>
<evidence type="ECO:0000313" key="1">
    <source>
        <dbReference type="EMBL" id="MDC3979415.1"/>
    </source>
</evidence>
<sequence length="294" mass="31422">MPNAGAIKPTDFTLDALHQKLGTPDQALVDAIVDEETREEFIALGSQIASRHILSDAPRIYGVAYAFLSTATEAQRDKIDVSQDLVAVGVHLARELTELNNGTRKAGEEADAGRSQAEREAAAAFAEGLGLRTRTVKLLKGIAGRDANERKRVDDRTGTAENAEALAQGLEAQAALLRELLAHESDKIAKRLALYGATEARAKKLDDAAARVRATAKAADARSVAKVRQLEIDFMDGVNLHVLGELIHAFEAAHDMDASIPRLVPIATRRLLARHGARRAAEVAPEAPPAGDTA</sequence>
<dbReference type="Proteomes" id="UP001151081">
    <property type="component" value="Unassembled WGS sequence"/>
</dbReference>
<evidence type="ECO:0000313" key="2">
    <source>
        <dbReference type="Proteomes" id="UP001151081"/>
    </source>
</evidence>
<gene>
    <name evidence="1" type="ORF">KEG57_02820</name>
</gene>